<name>A0A1H5V8J2_9ACTN</name>
<dbReference type="OrthoDB" id="4334528at2"/>
<keyword evidence="1" id="KW-0472">Membrane</keyword>
<dbReference type="Proteomes" id="UP000236754">
    <property type="component" value="Unassembled WGS sequence"/>
</dbReference>
<organism evidence="2 3">
    <name type="scientific">Actinacidiphila yanglinensis</name>
    <dbReference type="NCBI Taxonomy" id="310779"/>
    <lineage>
        <taxon>Bacteria</taxon>
        <taxon>Bacillati</taxon>
        <taxon>Actinomycetota</taxon>
        <taxon>Actinomycetes</taxon>
        <taxon>Kitasatosporales</taxon>
        <taxon>Streptomycetaceae</taxon>
        <taxon>Actinacidiphila</taxon>
    </lineage>
</organism>
<feature type="transmembrane region" description="Helical" evidence="1">
    <location>
        <begin position="59"/>
        <end position="76"/>
    </location>
</feature>
<keyword evidence="1" id="KW-1133">Transmembrane helix</keyword>
<accession>A0A1H5V8J2</accession>
<reference evidence="2 3" key="1">
    <citation type="submission" date="2016-10" db="EMBL/GenBank/DDBJ databases">
        <authorList>
            <person name="de Groot N.N."/>
        </authorList>
    </citation>
    <scope>NUCLEOTIDE SEQUENCE [LARGE SCALE GENOMIC DNA]</scope>
    <source>
        <strain evidence="2 3">CGMCC 4.2023</strain>
    </source>
</reference>
<evidence type="ECO:0000313" key="2">
    <source>
        <dbReference type="EMBL" id="SEF83523.1"/>
    </source>
</evidence>
<protein>
    <submittedName>
        <fullName evidence="2">Uncharacterized protein</fullName>
    </submittedName>
</protein>
<gene>
    <name evidence="2" type="ORF">SAMN05216223_102193</name>
</gene>
<evidence type="ECO:0000256" key="1">
    <source>
        <dbReference type="SAM" id="Phobius"/>
    </source>
</evidence>
<dbReference type="EMBL" id="FNVU01000002">
    <property type="protein sequence ID" value="SEF83523.1"/>
    <property type="molecule type" value="Genomic_DNA"/>
</dbReference>
<dbReference type="RefSeq" id="WP_103884367.1">
    <property type="nucleotide sequence ID" value="NZ_FNVU01000002.1"/>
</dbReference>
<keyword evidence="3" id="KW-1185">Reference proteome</keyword>
<feature type="transmembrane region" description="Helical" evidence="1">
    <location>
        <begin position="28"/>
        <end position="52"/>
    </location>
</feature>
<dbReference type="AlphaFoldDB" id="A0A1H5V8J2"/>
<evidence type="ECO:0000313" key="3">
    <source>
        <dbReference type="Proteomes" id="UP000236754"/>
    </source>
</evidence>
<sequence>MFLYAVAFAALGLLVAWGAIRLFPLRLAVNALTLSTGPVAAVIGGLVAYSIVGGHHPEATFPAAVLTSASLLSVLARPPRRGRHAKVFP</sequence>
<keyword evidence="1" id="KW-0812">Transmembrane</keyword>
<proteinExistence type="predicted"/>